<name>A0A1R3JUT1_9ROSI</name>
<reference evidence="2" key="1">
    <citation type="submission" date="2013-09" db="EMBL/GenBank/DDBJ databases">
        <title>Corchorus olitorius genome sequencing.</title>
        <authorList>
            <person name="Alam M."/>
            <person name="Haque M.S."/>
            <person name="Islam M.S."/>
            <person name="Emdad E.M."/>
            <person name="Islam M.M."/>
            <person name="Ahmed B."/>
            <person name="Halim A."/>
            <person name="Hossen Q.M.M."/>
            <person name="Hossain M.Z."/>
            <person name="Ahmed R."/>
            <person name="Khan M.M."/>
            <person name="Islam R."/>
            <person name="Rashid M.M."/>
            <person name="Khan S.A."/>
            <person name="Rahman M.S."/>
            <person name="Alam M."/>
            <person name="Yahiya A.S."/>
            <person name="Khan M.S."/>
            <person name="Azam M.S."/>
            <person name="Haque T."/>
            <person name="Lashkar M.Z.H."/>
            <person name="Akhand A.I."/>
            <person name="Morshed G."/>
            <person name="Roy S."/>
            <person name="Uddin K.S."/>
            <person name="Rabeya T."/>
            <person name="Hossain A.S."/>
            <person name="Chowdhury A."/>
            <person name="Snigdha A.R."/>
            <person name="Mortoza M.S."/>
            <person name="Matin S.A."/>
            <person name="Hoque S.M.E."/>
            <person name="Islam M.K."/>
            <person name="Roy D.K."/>
            <person name="Haider R."/>
            <person name="Moosa M.M."/>
            <person name="Elias S.M."/>
            <person name="Hasan A.M."/>
            <person name="Jahan S."/>
            <person name="Shafiuddin M."/>
            <person name="Mahmood N."/>
            <person name="Shommy N.S."/>
        </authorList>
    </citation>
    <scope>NUCLEOTIDE SEQUENCE [LARGE SCALE GENOMIC DNA]</scope>
    <source>
        <strain evidence="2">cv. O-4</strain>
    </source>
</reference>
<sequence length="39" mass="4171">MAEPAAANHRVTAGTTTTSTVSYYLANSQSELRKTKISL</sequence>
<protein>
    <submittedName>
        <fullName evidence="1">Uncharacterized protein</fullName>
    </submittedName>
</protein>
<dbReference type="EMBL" id="AWUE01015332">
    <property type="protein sequence ID" value="OMO98511.1"/>
    <property type="molecule type" value="Genomic_DNA"/>
</dbReference>
<dbReference type="Proteomes" id="UP000187203">
    <property type="component" value="Unassembled WGS sequence"/>
</dbReference>
<comment type="caution">
    <text evidence="1">The sequence shown here is derived from an EMBL/GenBank/DDBJ whole genome shotgun (WGS) entry which is preliminary data.</text>
</comment>
<proteinExistence type="predicted"/>
<organism evidence="1 2">
    <name type="scientific">Corchorus olitorius</name>
    <dbReference type="NCBI Taxonomy" id="93759"/>
    <lineage>
        <taxon>Eukaryota</taxon>
        <taxon>Viridiplantae</taxon>
        <taxon>Streptophyta</taxon>
        <taxon>Embryophyta</taxon>
        <taxon>Tracheophyta</taxon>
        <taxon>Spermatophyta</taxon>
        <taxon>Magnoliopsida</taxon>
        <taxon>eudicotyledons</taxon>
        <taxon>Gunneridae</taxon>
        <taxon>Pentapetalae</taxon>
        <taxon>rosids</taxon>
        <taxon>malvids</taxon>
        <taxon>Malvales</taxon>
        <taxon>Malvaceae</taxon>
        <taxon>Grewioideae</taxon>
        <taxon>Apeibeae</taxon>
        <taxon>Corchorus</taxon>
    </lineage>
</organism>
<accession>A0A1R3JUT1</accession>
<evidence type="ECO:0000313" key="1">
    <source>
        <dbReference type="EMBL" id="OMO98511.1"/>
    </source>
</evidence>
<evidence type="ECO:0000313" key="2">
    <source>
        <dbReference type="Proteomes" id="UP000187203"/>
    </source>
</evidence>
<gene>
    <name evidence="1" type="ORF">COLO4_13849</name>
</gene>
<keyword evidence="2" id="KW-1185">Reference proteome</keyword>
<dbReference type="AlphaFoldDB" id="A0A1R3JUT1"/>